<evidence type="ECO:0000313" key="1">
    <source>
        <dbReference type="EMBL" id="GDY69091.1"/>
    </source>
</evidence>
<dbReference type="EMBL" id="BJHX01000001">
    <property type="protein sequence ID" value="GDY69091.1"/>
    <property type="molecule type" value="Genomic_DNA"/>
</dbReference>
<dbReference type="EMBL" id="BJHY01000001">
    <property type="protein sequence ID" value="GDY70528.1"/>
    <property type="molecule type" value="Genomic_DNA"/>
</dbReference>
<proteinExistence type="predicted"/>
<sequence length="116" mass="11925">MTGATIITVAPGPGMPLRAVPYGRTREAVLTVTATSGLLVAERTSGRGVDAAALAALAADPVRRTGEGECRTRCCDLMPEPTAAGEAALKQPSCPVGLCHQRFIPVPLPPPARRAP</sequence>
<comment type="caution">
    <text evidence="1">The sequence shown here is derived from an EMBL/GenBank/DDBJ whole genome shotgun (WGS) entry which is preliminary data.</text>
</comment>
<gene>
    <name evidence="1" type="ORF">SAV14893_084840</name>
    <name evidence="2" type="ORF">SAV31267_000130</name>
</gene>
<dbReference type="Proteomes" id="UP000302139">
    <property type="component" value="Unassembled WGS sequence"/>
</dbReference>
<dbReference type="Proteomes" id="UP000299211">
    <property type="component" value="Unassembled WGS sequence"/>
</dbReference>
<organism evidence="1 4">
    <name type="scientific">Streptomyces avermitilis</name>
    <dbReference type="NCBI Taxonomy" id="33903"/>
    <lineage>
        <taxon>Bacteria</taxon>
        <taxon>Bacillati</taxon>
        <taxon>Actinomycetota</taxon>
        <taxon>Actinomycetes</taxon>
        <taxon>Kitasatosporales</taxon>
        <taxon>Streptomycetaceae</taxon>
        <taxon>Streptomyces</taxon>
    </lineage>
</organism>
<evidence type="ECO:0000313" key="3">
    <source>
        <dbReference type="Proteomes" id="UP000299211"/>
    </source>
</evidence>
<evidence type="ECO:0000313" key="4">
    <source>
        <dbReference type="Proteomes" id="UP000302139"/>
    </source>
</evidence>
<name>A0A4D4MAU0_STRAX</name>
<reference evidence="2 3" key="1">
    <citation type="submission" date="2019-04" db="EMBL/GenBank/DDBJ databases">
        <title>Draft genome sequences of Streptomyces avermitilis ATCC 31267.</title>
        <authorList>
            <person name="Komaki H."/>
            <person name="Tamura T."/>
            <person name="Hosoyama A."/>
        </authorList>
    </citation>
    <scope>NUCLEOTIDE SEQUENCE [LARGE SCALE GENOMIC DNA]</scope>
    <source>
        <strain evidence="2 3">ATCC 31267</strain>
    </source>
</reference>
<evidence type="ECO:0000313" key="2">
    <source>
        <dbReference type="EMBL" id="GDY70528.1"/>
    </source>
</evidence>
<dbReference type="AlphaFoldDB" id="A0A4D4MAU0"/>
<protein>
    <submittedName>
        <fullName evidence="1">Uncharacterized protein</fullName>
    </submittedName>
</protein>
<accession>A0A4D4MAU0</accession>
<reference evidence="1 4" key="2">
    <citation type="submission" date="2019-04" db="EMBL/GenBank/DDBJ databases">
        <title>Draft genome sequences of Streptomyces avermitilis NBRC 14893.</title>
        <authorList>
            <person name="Komaki H."/>
            <person name="Tamura T."/>
            <person name="Hosoyama A."/>
        </authorList>
    </citation>
    <scope>NUCLEOTIDE SEQUENCE [LARGE SCALE GENOMIC DNA]</scope>
    <source>
        <strain evidence="1 4">NBRC 14893</strain>
    </source>
</reference>